<sequence length="38" mass="4525">MSYMQNNKITKILILFFKNQSCKVLIPKTLGQKAFWTF</sequence>
<name>A0A6C0F4R0_9ZZZZ</name>
<protein>
    <submittedName>
        <fullName evidence="1">Uncharacterized protein</fullName>
    </submittedName>
</protein>
<evidence type="ECO:0000313" key="1">
    <source>
        <dbReference type="EMBL" id="QHT36194.1"/>
    </source>
</evidence>
<accession>A0A6C0F4R0</accession>
<proteinExistence type="predicted"/>
<dbReference type="EMBL" id="MN739032">
    <property type="protein sequence ID" value="QHT36194.1"/>
    <property type="molecule type" value="Genomic_DNA"/>
</dbReference>
<dbReference type="AlphaFoldDB" id="A0A6C0F4R0"/>
<reference evidence="1" key="1">
    <citation type="journal article" date="2020" name="Nature">
        <title>Giant virus diversity and host interactions through global metagenomics.</title>
        <authorList>
            <person name="Schulz F."/>
            <person name="Roux S."/>
            <person name="Paez-Espino D."/>
            <person name="Jungbluth S."/>
            <person name="Walsh D.A."/>
            <person name="Denef V.J."/>
            <person name="McMahon K.D."/>
            <person name="Konstantinidis K.T."/>
            <person name="Eloe-Fadrosh E.A."/>
            <person name="Kyrpides N.C."/>
            <person name="Woyke T."/>
        </authorList>
    </citation>
    <scope>NUCLEOTIDE SEQUENCE</scope>
    <source>
        <strain evidence="1">GVMAG-M-3300009182-46</strain>
    </source>
</reference>
<organism evidence="1">
    <name type="scientific">viral metagenome</name>
    <dbReference type="NCBI Taxonomy" id="1070528"/>
    <lineage>
        <taxon>unclassified sequences</taxon>
        <taxon>metagenomes</taxon>
        <taxon>organismal metagenomes</taxon>
    </lineage>
</organism>